<dbReference type="PANTHER" id="PTHR30532">
    <property type="entry name" value="IRON III DICITRATE-BINDING PERIPLASMIC PROTEIN"/>
    <property type="match status" value="1"/>
</dbReference>
<sequence>MFRPIIGAAVTVLLVSGCSSASTQQEGATRAVDTFLGEVKVPEKIDSVVILDGRRDQDIVLSLGLPLTGGPQQDPAAGYELPSPMAEARQAAAPEELFLENEVNLEALAAAAPDLIVCHEDDLGEIREQLQAIAPVLVVAASPEQTWQDDLLMVGAATGTSAKAEQLIADYDARVAEVKENYADEIAATKVSPISWSVGEGTGVRGARLHSRVLLDVGAQPADGFAKALETPDDSVRFSPEQTLEAHQDADALLVSATSAEEWRSATEDPLFGQLPAVRAERVVRTDRLTFEGGPITAMHTLGLVEQLYGG</sequence>
<dbReference type="SUPFAM" id="SSF53807">
    <property type="entry name" value="Helical backbone' metal receptor"/>
    <property type="match status" value="1"/>
</dbReference>
<dbReference type="InterPro" id="IPR002491">
    <property type="entry name" value="ABC_transptr_periplasmic_BD"/>
</dbReference>
<evidence type="ECO:0000256" key="1">
    <source>
        <dbReference type="ARBA" id="ARBA00004196"/>
    </source>
</evidence>
<dbReference type="PANTHER" id="PTHR30532:SF1">
    <property type="entry name" value="IRON(3+)-HYDROXAMATE-BINDING PROTEIN FHUD"/>
    <property type="match status" value="1"/>
</dbReference>
<dbReference type="Gene3D" id="3.40.50.1980">
    <property type="entry name" value="Nitrogenase molybdenum iron protein domain"/>
    <property type="match status" value="2"/>
</dbReference>
<comment type="similarity">
    <text evidence="2">Belongs to the bacterial solute-binding protein 8 family.</text>
</comment>
<feature type="signal peptide" evidence="5">
    <location>
        <begin position="1"/>
        <end position="21"/>
    </location>
</feature>
<proteinExistence type="inferred from homology"/>
<dbReference type="InterPro" id="IPR051313">
    <property type="entry name" value="Bact_iron-sidero_bind"/>
</dbReference>
<feature type="chain" id="PRO_5040725410" evidence="5">
    <location>
        <begin position="22"/>
        <end position="311"/>
    </location>
</feature>
<organism evidence="7 8">
    <name type="scientific">Kineosporia babensis</name>
    <dbReference type="NCBI Taxonomy" id="499548"/>
    <lineage>
        <taxon>Bacteria</taxon>
        <taxon>Bacillati</taxon>
        <taxon>Actinomycetota</taxon>
        <taxon>Actinomycetes</taxon>
        <taxon>Kineosporiales</taxon>
        <taxon>Kineosporiaceae</taxon>
        <taxon>Kineosporia</taxon>
    </lineage>
</organism>
<evidence type="ECO:0000256" key="2">
    <source>
        <dbReference type="ARBA" id="ARBA00008814"/>
    </source>
</evidence>
<dbReference type="Pfam" id="PF01497">
    <property type="entry name" value="Peripla_BP_2"/>
    <property type="match status" value="1"/>
</dbReference>
<keyword evidence="4 5" id="KW-0732">Signal</keyword>
<evidence type="ECO:0000259" key="6">
    <source>
        <dbReference type="PROSITE" id="PS50983"/>
    </source>
</evidence>
<evidence type="ECO:0000313" key="7">
    <source>
        <dbReference type="EMBL" id="MCD5312306.1"/>
    </source>
</evidence>
<protein>
    <submittedName>
        <fullName evidence="7">ABC transporter substrate-binding protein</fullName>
    </submittedName>
</protein>
<evidence type="ECO:0000256" key="5">
    <source>
        <dbReference type="SAM" id="SignalP"/>
    </source>
</evidence>
<comment type="caution">
    <text evidence="7">The sequence shown here is derived from an EMBL/GenBank/DDBJ whole genome shotgun (WGS) entry which is preliminary data.</text>
</comment>
<evidence type="ECO:0000256" key="4">
    <source>
        <dbReference type="ARBA" id="ARBA00022729"/>
    </source>
</evidence>
<dbReference type="PROSITE" id="PS50983">
    <property type="entry name" value="FE_B12_PBP"/>
    <property type="match status" value="1"/>
</dbReference>
<keyword evidence="8" id="KW-1185">Reference proteome</keyword>
<evidence type="ECO:0000313" key="8">
    <source>
        <dbReference type="Proteomes" id="UP001138997"/>
    </source>
</evidence>
<gene>
    <name evidence="7" type="ORF">LR394_15470</name>
</gene>
<comment type="subcellular location">
    <subcellularLocation>
        <location evidence="1">Cell envelope</location>
    </subcellularLocation>
</comment>
<feature type="domain" description="Fe/B12 periplasmic-binding" evidence="6">
    <location>
        <begin position="48"/>
        <end position="311"/>
    </location>
</feature>
<dbReference type="RefSeq" id="WP_231442370.1">
    <property type="nucleotide sequence ID" value="NZ_JAJOMB010000007.1"/>
</dbReference>
<dbReference type="GO" id="GO:1901678">
    <property type="term" value="P:iron coordination entity transport"/>
    <property type="evidence" value="ECO:0007669"/>
    <property type="project" value="UniProtKB-ARBA"/>
</dbReference>
<keyword evidence="3" id="KW-0813">Transport</keyword>
<evidence type="ECO:0000256" key="3">
    <source>
        <dbReference type="ARBA" id="ARBA00022448"/>
    </source>
</evidence>
<dbReference type="EMBL" id="JAJOMB010000007">
    <property type="protein sequence ID" value="MCD5312306.1"/>
    <property type="molecule type" value="Genomic_DNA"/>
</dbReference>
<dbReference type="PROSITE" id="PS51257">
    <property type="entry name" value="PROKAR_LIPOPROTEIN"/>
    <property type="match status" value="1"/>
</dbReference>
<dbReference type="AlphaFoldDB" id="A0A9X1NFE7"/>
<dbReference type="Proteomes" id="UP001138997">
    <property type="component" value="Unassembled WGS sequence"/>
</dbReference>
<dbReference type="GO" id="GO:0030288">
    <property type="term" value="C:outer membrane-bounded periplasmic space"/>
    <property type="evidence" value="ECO:0007669"/>
    <property type="project" value="TreeGrafter"/>
</dbReference>
<reference evidence="7" key="1">
    <citation type="submission" date="2021-11" db="EMBL/GenBank/DDBJ databases">
        <title>Streptomyces corallinus and Kineosporia corallina sp. nov., two new coral-derived marine actinobacteria.</title>
        <authorList>
            <person name="Buangrab K."/>
            <person name="Sutthacheep M."/>
            <person name="Yeemin T."/>
            <person name="Harunari E."/>
            <person name="Igarashi Y."/>
            <person name="Sripreechasak P."/>
            <person name="Kanchanasin P."/>
            <person name="Tanasupawat S."/>
            <person name="Phongsopitanun W."/>
        </authorList>
    </citation>
    <scope>NUCLEOTIDE SEQUENCE</scope>
    <source>
        <strain evidence="7">JCM 31032</strain>
    </source>
</reference>
<accession>A0A9X1NFE7</accession>
<name>A0A9X1NFE7_9ACTN</name>